<evidence type="ECO:0000256" key="3">
    <source>
        <dbReference type="ARBA" id="ARBA00023273"/>
    </source>
</evidence>
<proteinExistence type="predicted"/>
<dbReference type="AlphaFoldDB" id="A0A430QIT0"/>
<dbReference type="GO" id="GO:0036064">
    <property type="term" value="C:ciliary basal body"/>
    <property type="evidence" value="ECO:0007669"/>
    <property type="project" value="TreeGrafter"/>
</dbReference>
<dbReference type="GO" id="GO:0061512">
    <property type="term" value="P:protein localization to cilium"/>
    <property type="evidence" value="ECO:0007669"/>
    <property type="project" value="TreeGrafter"/>
</dbReference>
<dbReference type="InterPro" id="IPR028172">
    <property type="entry name" value="FT20"/>
</dbReference>
<keyword evidence="5" id="KW-1185">Reference proteome</keyword>
<evidence type="ECO:0000313" key="4">
    <source>
        <dbReference type="EMBL" id="RTG87602.1"/>
    </source>
</evidence>
<dbReference type="Proteomes" id="UP000290809">
    <property type="component" value="Unassembled WGS sequence"/>
</dbReference>
<dbReference type="GO" id="GO:0097730">
    <property type="term" value="C:non-motile cilium"/>
    <property type="evidence" value="ECO:0007669"/>
    <property type="project" value="TreeGrafter"/>
</dbReference>
<keyword evidence="4" id="KW-0282">Flagellum</keyword>
<evidence type="ECO:0000313" key="5">
    <source>
        <dbReference type="Proteomes" id="UP000290809"/>
    </source>
</evidence>
<accession>A0A430QIT0</accession>
<protein>
    <submittedName>
        <fullName evidence="4">Intraflagellar transport protein 20</fullName>
    </submittedName>
</protein>
<comment type="caution">
    <text evidence="4">The sequence shown here is derived from an EMBL/GenBank/DDBJ whole genome shotgun (WGS) entry which is preliminary data.</text>
</comment>
<dbReference type="Pfam" id="PF14931">
    <property type="entry name" value="IFT20"/>
    <property type="match status" value="1"/>
</dbReference>
<sequence length="196" mass="23174">HMCLPHLHKKCSRLFRFLYTRYSSRSLSAQRTLRVGANRHVFVSHKKIYFWSYFNDPTELNIIHSMAESLAQAGLYIDDFYKLRIVDPRVTQETNELKEECEKYLSKMNDFKVIIGELFNLISSVAEKVESQKLKAIGSRNLLTSMEKQRDLQQKHLESQILAKKKDIDRLNVQLQSLQKEEAEQTEFIERFLMGR</sequence>
<dbReference type="GO" id="GO:0030990">
    <property type="term" value="C:intraciliary transport particle"/>
    <property type="evidence" value="ECO:0007669"/>
    <property type="project" value="TreeGrafter"/>
</dbReference>
<dbReference type="GO" id="GO:0005813">
    <property type="term" value="C:centrosome"/>
    <property type="evidence" value="ECO:0007669"/>
    <property type="project" value="TreeGrafter"/>
</dbReference>
<gene>
    <name evidence="4" type="ORF">DC041_0010006</name>
</gene>
<feature type="non-terminal residue" evidence="4">
    <location>
        <position position="1"/>
    </location>
</feature>
<organism evidence="4 5">
    <name type="scientific">Schistosoma bovis</name>
    <name type="common">Blood fluke</name>
    <dbReference type="NCBI Taxonomy" id="6184"/>
    <lineage>
        <taxon>Eukaryota</taxon>
        <taxon>Metazoa</taxon>
        <taxon>Spiralia</taxon>
        <taxon>Lophotrochozoa</taxon>
        <taxon>Platyhelminthes</taxon>
        <taxon>Trematoda</taxon>
        <taxon>Digenea</taxon>
        <taxon>Strigeidida</taxon>
        <taxon>Schistosomatoidea</taxon>
        <taxon>Schistosomatidae</taxon>
        <taxon>Schistosoma</taxon>
    </lineage>
</organism>
<evidence type="ECO:0000256" key="1">
    <source>
        <dbReference type="ARBA" id="ARBA00004138"/>
    </source>
</evidence>
<evidence type="ECO:0000256" key="2">
    <source>
        <dbReference type="ARBA" id="ARBA00023054"/>
    </source>
</evidence>
<dbReference type="STRING" id="6184.A0A430QIT0"/>
<dbReference type="GO" id="GO:0005737">
    <property type="term" value="C:cytoplasm"/>
    <property type="evidence" value="ECO:0007669"/>
    <property type="project" value="TreeGrafter"/>
</dbReference>
<dbReference type="PANTHER" id="PTHR31978:SF1">
    <property type="entry name" value="INTRAFLAGELLAR TRANSPORT PROTEIN 20 HOMOLOG"/>
    <property type="match status" value="1"/>
</dbReference>
<dbReference type="GO" id="GO:0097546">
    <property type="term" value="C:ciliary base"/>
    <property type="evidence" value="ECO:0007669"/>
    <property type="project" value="TreeGrafter"/>
</dbReference>
<name>A0A430QIT0_SCHBO</name>
<keyword evidence="4" id="KW-0969">Cilium</keyword>
<comment type="subcellular location">
    <subcellularLocation>
        <location evidence="1">Cell projection</location>
        <location evidence="1">Cilium</location>
    </subcellularLocation>
</comment>
<dbReference type="EMBL" id="QMKO01001662">
    <property type="protein sequence ID" value="RTG87602.1"/>
    <property type="molecule type" value="Genomic_DNA"/>
</dbReference>
<reference evidence="4 5" key="1">
    <citation type="journal article" date="2019" name="PLoS Pathog.">
        <title>Genome sequence of the bovine parasite Schistosoma bovis Tanzania.</title>
        <authorList>
            <person name="Oey H."/>
            <person name="Zakrzewski M."/>
            <person name="Gobert G."/>
            <person name="Gravermann K."/>
            <person name="Stoye J."/>
            <person name="Jones M."/>
            <person name="Mcmanus D."/>
            <person name="Krause L."/>
        </authorList>
    </citation>
    <scope>NUCLEOTIDE SEQUENCE [LARGE SCALE GENOMIC DNA]</scope>
    <source>
        <strain evidence="4 5">TAN1997</strain>
    </source>
</reference>
<keyword evidence="3" id="KW-0966">Cell projection</keyword>
<keyword evidence="2" id="KW-0175">Coiled coil</keyword>
<dbReference type="PANTHER" id="PTHR31978">
    <property type="entry name" value="INTRAFLAGELLAR TRANSPORT PROTEIN 20 HOMOLOG"/>
    <property type="match status" value="1"/>
</dbReference>
<dbReference type="GO" id="GO:0060271">
    <property type="term" value="P:cilium assembly"/>
    <property type="evidence" value="ECO:0007669"/>
    <property type="project" value="TreeGrafter"/>
</dbReference>